<dbReference type="AlphaFoldDB" id="A0A4T0VCT1"/>
<feature type="region of interest" description="Disordered" evidence="1">
    <location>
        <begin position="229"/>
        <end position="258"/>
    </location>
</feature>
<reference evidence="2 3" key="1">
    <citation type="journal article" date="2019" name="Genome Biol. Evol.">
        <title>Genomic Plasticity Mediated by Transposable Elements in the Plant Pathogenic Fungus Colletotrichum higginsianum.</title>
        <authorList>
            <person name="Tsushima A."/>
            <person name="Gan P."/>
            <person name="Kumakura N."/>
            <person name="Narusaka M."/>
            <person name="Takano Y."/>
            <person name="Narusaka Y."/>
            <person name="Shirasu K."/>
        </authorList>
    </citation>
    <scope>NUCLEOTIDE SEQUENCE [LARGE SCALE GENOMIC DNA]</scope>
    <source>
        <strain evidence="2 3">MAFF305635-RFP</strain>
    </source>
</reference>
<protein>
    <recommendedName>
        <fullName evidence="4">Integrase catalytic domain-containing protein</fullName>
    </recommendedName>
</protein>
<feature type="compositionally biased region" description="Polar residues" evidence="1">
    <location>
        <begin position="229"/>
        <end position="242"/>
    </location>
</feature>
<evidence type="ECO:0000313" key="2">
    <source>
        <dbReference type="EMBL" id="TIC89435.1"/>
    </source>
</evidence>
<feature type="region of interest" description="Disordered" evidence="1">
    <location>
        <begin position="172"/>
        <end position="203"/>
    </location>
</feature>
<proteinExistence type="predicted"/>
<evidence type="ECO:0000313" key="3">
    <source>
        <dbReference type="Proteomes" id="UP000305883"/>
    </source>
</evidence>
<dbReference type="OrthoDB" id="3563138at2759"/>
<dbReference type="Proteomes" id="UP000305883">
    <property type="component" value="Unassembled WGS sequence"/>
</dbReference>
<dbReference type="EMBL" id="MWPZ01000017">
    <property type="protein sequence ID" value="TIC89435.1"/>
    <property type="molecule type" value="Genomic_DNA"/>
</dbReference>
<comment type="caution">
    <text evidence="2">The sequence shown here is derived from an EMBL/GenBank/DDBJ whole genome shotgun (WGS) entry which is preliminary data.</text>
</comment>
<gene>
    <name evidence="2" type="ORF">CH35J_012879</name>
</gene>
<evidence type="ECO:0008006" key="4">
    <source>
        <dbReference type="Google" id="ProtNLM"/>
    </source>
</evidence>
<name>A0A4T0VCT1_9PEZI</name>
<organism evidence="2 3">
    <name type="scientific">Colletotrichum higginsianum</name>
    <dbReference type="NCBI Taxonomy" id="80884"/>
    <lineage>
        <taxon>Eukaryota</taxon>
        <taxon>Fungi</taxon>
        <taxon>Dikarya</taxon>
        <taxon>Ascomycota</taxon>
        <taxon>Pezizomycotina</taxon>
        <taxon>Sordariomycetes</taxon>
        <taxon>Hypocreomycetidae</taxon>
        <taxon>Glomerellales</taxon>
        <taxon>Glomerellaceae</taxon>
        <taxon>Colletotrichum</taxon>
        <taxon>Colletotrichum destructivum species complex</taxon>
    </lineage>
</organism>
<accession>A0A4T0VCT1</accession>
<evidence type="ECO:0000256" key="1">
    <source>
        <dbReference type="SAM" id="MobiDB-lite"/>
    </source>
</evidence>
<sequence>MDRLKIQFDNLNDVLRQGDVAVPIVRKWGHPWMLRSPPEKVIAAGNHMTEVEDAQDYAFHHEIIVDVMYLDGNKPALHIVNPATAFNAAIFPKDTSAKSTWEALRPCWIDVYQGPPDWILADASRNLTAAEFRQEAKAMSIDVKNSSPSRTITASESWRDTTLLCAGHTRSPKKNAQHCRETLPFKAPSSPSTTPPDLTASHPATCRGHPIRKASADVRKIHARQQVNDALATHNSPDTSSLKKPAIGSRADSSNNEGIQVTADDLGRIEESTVIVEIPQQRSDDEKTTTLITEKEAANRALTEKVRKEGHPHHAWRPI</sequence>